<gene>
    <name evidence="1" type="ORF">QJS10_CPA01g02299</name>
</gene>
<dbReference type="SUPFAM" id="SSF50044">
    <property type="entry name" value="SH3-domain"/>
    <property type="match status" value="1"/>
</dbReference>
<dbReference type="Gene3D" id="2.30.30.40">
    <property type="entry name" value="SH3 Domains"/>
    <property type="match status" value="1"/>
</dbReference>
<dbReference type="Proteomes" id="UP001180020">
    <property type="component" value="Unassembled WGS sequence"/>
</dbReference>
<organism evidence="1 2">
    <name type="scientific">Acorus calamus</name>
    <name type="common">Sweet flag</name>
    <dbReference type="NCBI Taxonomy" id="4465"/>
    <lineage>
        <taxon>Eukaryota</taxon>
        <taxon>Viridiplantae</taxon>
        <taxon>Streptophyta</taxon>
        <taxon>Embryophyta</taxon>
        <taxon>Tracheophyta</taxon>
        <taxon>Spermatophyta</taxon>
        <taxon>Magnoliopsida</taxon>
        <taxon>Liliopsida</taxon>
        <taxon>Acoraceae</taxon>
        <taxon>Acorus</taxon>
    </lineage>
</organism>
<reference evidence="1" key="2">
    <citation type="submission" date="2023-06" db="EMBL/GenBank/DDBJ databases">
        <authorList>
            <person name="Ma L."/>
            <person name="Liu K.-W."/>
            <person name="Li Z."/>
            <person name="Hsiao Y.-Y."/>
            <person name="Qi Y."/>
            <person name="Fu T."/>
            <person name="Tang G."/>
            <person name="Zhang D."/>
            <person name="Sun W.-H."/>
            <person name="Liu D.-K."/>
            <person name="Li Y."/>
            <person name="Chen G.-Z."/>
            <person name="Liu X.-D."/>
            <person name="Liao X.-Y."/>
            <person name="Jiang Y.-T."/>
            <person name="Yu X."/>
            <person name="Hao Y."/>
            <person name="Huang J."/>
            <person name="Zhao X.-W."/>
            <person name="Ke S."/>
            <person name="Chen Y.-Y."/>
            <person name="Wu W.-L."/>
            <person name="Hsu J.-L."/>
            <person name="Lin Y.-F."/>
            <person name="Huang M.-D."/>
            <person name="Li C.-Y."/>
            <person name="Huang L."/>
            <person name="Wang Z.-W."/>
            <person name="Zhao X."/>
            <person name="Zhong W.-Y."/>
            <person name="Peng D.-H."/>
            <person name="Ahmad S."/>
            <person name="Lan S."/>
            <person name="Zhang J.-S."/>
            <person name="Tsai W.-C."/>
            <person name="Van De Peer Y."/>
            <person name="Liu Z.-J."/>
        </authorList>
    </citation>
    <scope>NUCLEOTIDE SEQUENCE</scope>
    <source>
        <strain evidence="1">CP</strain>
        <tissue evidence="1">Leaves</tissue>
    </source>
</reference>
<comment type="caution">
    <text evidence="1">The sequence shown here is derived from an EMBL/GenBank/DDBJ whole genome shotgun (WGS) entry which is preliminary data.</text>
</comment>
<dbReference type="EMBL" id="JAUJYO010000001">
    <property type="protein sequence ID" value="KAK1324354.1"/>
    <property type="molecule type" value="Genomic_DNA"/>
</dbReference>
<name>A0AAV9FH34_ACOCL</name>
<evidence type="ECO:0000313" key="1">
    <source>
        <dbReference type="EMBL" id="KAK1324354.1"/>
    </source>
</evidence>
<sequence>MHHGVTAGLGVPLGYLFSPEGIDGAVLKQFGAGGYGDTKLSDDSRKYGVENTCTTGNTLSKVALIFGRARSQMEKERGSLLKALGTQVADNGWAEGESRGRAGWFPYGFIERRDRVLASKITYCWVSIHLGYEENENIFHIFVKDYERIAGLIILGNFP</sequence>
<dbReference type="AlphaFoldDB" id="A0AAV9FH34"/>
<proteinExistence type="predicted"/>
<accession>A0AAV9FH34</accession>
<reference evidence="1" key="1">
    <citation type="journal article" date="2023" name="Nat. Commun.">
        <title>Diploid and tetraploid genomes of Acorus and the evolution of monocots.</title>
        <authorList>
            <person name="Ma L."/>
            <person name="Liu K.W."/>
            <person name="Li Z."/>
            <person name="Hsiao Y.Y."/>
            <person name="Qi Y."/>
            <person name="Fu T."/>
            <person name="Tang G.D."/>
            <person name="Zhang D."/>
            <person name="Sun W.H."/>
            <person name="Liu D.K."/>
            <person name="Li Y."/>
            <person name="Chen G.Z."/>
            <person name="Liu X.D."/>
            <person name="Liao X.Y."/>
            <person name="Jiang Y.T."/>
            <person name="Yu X."/>
            <person name="Hao Y."/>
            <person name="Huang J."/>
            <person name="Zhao X.W."/>
            <person name="Ke S."/>
            <person name="Chen Y.Y."/>
            <person name="Wu W.L."/>
            <person name="Hsu J.L."/>
            <person name="Lin Y.F."/>
            <person name="Huang M.D."/>
            <person name="Li C.Y."/>
            <person name="Huang L."/>
            <person name="Wang Z.W."/>
            <person name="Zhao X."/>
            <person name="Zhong W.Y."/>
            <person name="Peng D.H."/>
            <person name="Ahmad S."/>
            <person name="Lan S."/>
            <person name="Zhang J.S."/>
            <person name="Tsai W.C."/>
            <person name="Van de Peer Y."/>
            <person name="Liu Z.J."/>
        </authorList>
    </citation>
    <scope>NUCLEOTIDE SEQUENCE</scope>
    <source>
        <strain evidence="1">CP</strain>
    </source>
</reference>
<keyword evidence="2" id="KW-1185">Reference proteome</keyword>
<dbReference type="InterPro" id="IPR036028">
    <property type="entry name" value="SH3-like_dom_sf"/>
</dbReference>
<evidence type="ECO:0000313" key="2">
    <source>
        <dbReference type="Proteomes" id="UP001180020"/>
    </source>
</evidence>
<protein>
    <submittedName>
        <fullName evidence="1">Uncharacterized protein</fullName>
    </submittedName>
</protein>